<dbReference type="PANTHER" id="PTHR13211">
    <property type="entry name" value="TELOMERASE CAJAL BODY PROTEIN 1"/>
    <property type="match status" value="1"/>
</dbReference>
<protein>
    <recommendedName>
        <fullName evidence="6">Protein SWT21</fullName>
    </recommendedName>
</protein>
<comment type="subunit">
    <text evidence="5">Associates with snRNPs.</text>
</comment>
<accession>A0ABX6EV26</accession>
<name>A0ABX6EV26_KLUMA</name>
<organism evidence="7 8">
    <name type="scientific">Kluyveromyces marxianus</name>
    <name type="common">Yeast</name>
    <name type="synonym">Candida kefyr</name>
    <dbReference type="NCBI Taxonomy" id="4911"/>
    <lineage>
        <taxon>Eukaryota</taxon>
        <taxon>Fungi</taxon>
        <taxon>Dikarya</taxon>
        <taxon>Ascomycota</taxon>
        <taxon>Saccharomycotina</taxon>
        <taxon>Saccharomycetes</taxon>
        <taxon>Saccharomycetales</taxon>
        <taxon>Saccharomycetaceae</taxon>
        <taxon>Kluyveromyces</taxon>
    </lineage>
</organism>
<comment type="function">
    <text evidence="3">Involved in mRNA splicing. Helps to stabilize the U1 snRNP-5' splice site interaction.</text>
</comment>
<proteinExistence type="inferred from homology"/>
<dbReference type="Gene3D" id="2.130.10.10">
    <property type="entry name" value="YVTN repeat-like/Quinoprotein amine dehydrogenase"/>
    <property type="match status" value="1"/>
</dbReference>
<dbReference type="InterPro" id="IPR015943">
    <property type="entry name" value="WD40/YVTN_repeat-like_dom_sf"/>
</dbReference>
<evidence type="ECO:0000256" key="1">
    <source>
        <dbReference type="ARBA" id="ARBA00022664"/>
    </source>
</evidence>
<dbReference type="EMBL" id="CP015055">
    <property type="protein sequence ID" value="QGN14917.1"/>
    <property type="molecule type" value="Genomic_DNA"/>
</dbReference>
<evidence type="ECO:0000256" key="6">
    <source>
        <dbReference type="ARBA" id="ARBA00040352"/>
    </source>
</evidence>
<gene>
    <name evidence="7" type="primary">SWT21</name>
    <name evidence="7" type="ORF">FIM1_1591</name>
</gene>
<keyword evidence="1" id="KW-0507">mRNA processing</keyword>
<evidence type="ECO:0000313" key="8">
    <source>
        <dbReference type="Proteomes" id="UP000422736"/>
    </source>
</evidence>
<evidence type="ECO:0000256" key="2">
    <source>
        <dbReference type="ARBA" id="ARBA00023187"/>
    </source>
</evidence>
<sequence length="421" mass="48387">MVQTIASTQDCYYGLQCNNIWDREENLVKELTETITNYDFPQLHKSYFSDKSRRSPITCSQLTWSYDGTSICGVFDDLGVRQFLIPENKLEGYWVPFTRWFINTPIVCSSILPSYSLYHNDPSKQAILCSSRDLPIRLYSLQPESNNKTSLQHYSTLNEENETFETPYAMAVQDDESGFLTGSVRNRICLYDFNRYHPIWQHQWTKSSCGKSSHKAIVSCFDEYNECHNHIRYAGTYKTEVLRIDTRIKNFELVSERDPSDSWSNGIYQIIKSDNGHYIYCMKRNAKEIDVLDTRKLGVSWKVNTLQLPFKIGKQKFKASLNNSKGLLIGSYSGEVMYWDKDCIEFGGLDRFESFGTGIKPMGSFSIHGDNSTEKEDACRVNCITTNPLDPKILAISTSADKFAVEDADNFETSLRLIQIP</sequence>
<dbReference type="PANTHER" id="PTHR13211:SF0">
    <property type="entry name" value="TELOMERASE CAJAL BODY PROTEIN 1"/>
    <property type="match status" value="1"/>
</dbReference>
<comment type="similarity">
    <text evidence="4">Belongs to the SWT21 family.</text>
</comment>
<evidence type="ECO:0000256" key="5">
    <source>
        <dbReference type="ARBA" id="ARBA00038575"/>
    </source>
</evidence>
<keyword evidence="2" id="KW-0508">mRNA splicing</keyword>
<keyword evidence="8" id="KW-1185">Reference proteome</keyword>
<dbReference type="Proteomes" id="UP000422736">
    <property type="component" value="Chromosome 2"/>
</dbReference>
<evidence type="ECO:0000313" key="7">
    <source>
        <dbReference type="EMBL" id="QGN14917.1"/>
    </source>
</evidence>
<reference evidence="7 8" key="1">
    <citation type="submission" date="2016-03" db="EMBL/GenBank/DDBJ databases">
        <title>How can Kluyveromyces marxianus grow so fast - potential evolutionary course in Saccharomyces Complex revealed by comparative genomics.</title>
        <authorList>
            <person name="Mo W."/>
            <person name="Lu W."/>
            <person name="Yang X."/>
            <person name="Qi J."/>
            <person name="Lv H."/>
        </authorList>
    </citation>
    <scope>NUCLEOTIDE SEQUENCE [LARGE SCALE GENOMIC DNA]</scope>
    <source>
        <strain evidence="7 8">FIM1</strain>
    </source>
</reference>
<evidence type="ECO:0000256" key="3">
    <source>
        <dbReference type="ARBA" id="ARBA00037270"/>
    </source>
</evidence>
<dbReference type="InterPro" id="IPR036322">
    <property type="entry name" value="WD40_repeat_dom_sf"/>
</dbReference>
<dbReference type="SUPFAM" id="SSF50978">
    <property type="entry name" value="WD40 repeat-like"/>
    <property type="match status" value="1"/>
</dbReference>
<dbReference type="InterPro" id="IPR051150">
    <property type="entry name" value="SWT21/TCAB1_mRNA_Telomere"/>
</dbReference>
<evidence type="ECO:0000256" key="4">
    <source>
        <dbReference type="ARBA" id="ARBA00038156"/>
    </source>
</evidence>